<keyword evidence="4" id="KW-1185">Reference proteome</keyword>
<dbReference type="InterPro" id="IPR014729">
    <property type="entry name" value="Rossmann-like_a/b/a_fold"/>
</dbReference>
<feature type="domain" description="DUF218" evidence="2">
    <location>
        <begin position="42"/>
        <end position="197"/>
    </location>
</feature>
<keyword evidence="1" id="KW-1133">Transmembrane helix</keyword>
<keyword evidence="1" id="KW-0812">Transmembrane</keyword>
<dbReference type="Proteomes" id="UP000270219">
    <property type="component" value="Unassembled WGS sequence"/>
</dbReference>
<keyword evidence="1" id="KW-0472">Membrane</keyword>
<dbReference type="AlphaFoldDB" id="A0A498DR80"/>
<dbReference type="InterPro" id="IPR003848">
    <property type="entry name" value="DUF218"/>
</dbReference>
<name>A0A498DR80_9BACI</name>
<gene>
    <name evidence="3" type="ORF">D8M04_07175</name>
</gene>
<dbReference type="RefSeq" id="WP_121522220.1">
    <property type="nucleotide sequence ID" value="NZ_RCHR01000002.1"/>
</dbReference>
<dbReference type="Pfam" id="PF02698">
    <property type="entry name" value="DUF218"/>
    <property type="match status" value="1"/>
</dbReference>
<dbReference type="CDD" id="cd06259">
    <property type="entry name" value="YdcF-like"/>
    <property type="match status" value="1"/>
</dbReference>
<reference evidence="3 4" key="1">
    <citation type="submission" date="2018-10" db="EMBL/GenBank/DDBJ databases">
        <title>Oceanobacillus sp. YLB-02 draft genome.</title>
        <authorList>
            <person name="Yu L."/>
        </authorList>
    </citation>
    <scope>NUCLEOTIDE SEQUENCE [LARGE SCALE GENOMIC DNA]</scope>
    <source>
        <strain evidence="3 4">YLB-02</strain>
    </source>
</reference>
<accession>A0A498DR80</accession>
<protein>
    <submittedName>
        <fullName evidence="3">YdcF family protein</fullName>
    </submittedName>
</protein>
<dbReference type="OrthoDB" id="9782395at2"/>
<evidence type="ECO:0000259" key="2">
    <source>
        <dbReference type="Pfam" id="PF02698"/>
    </source>
</evidence>
<sequence>MKKRYWFIGIFILFVMIVVIFLRFGGVWLVAEDNIEEVDNAVIVLLMGSVADRALGAADLYEQVEAEQIFIVRSHITGYEELQQRGISLTGDADNSKKVLIETGVPEEDITIVPGDAQSTKDEAMEIAEFLKGKQDVDTILLVTSKYHSQRSKLIFNKTLKEFDIDIYSVPTPYDPYQARGWYKDREDIQRVATEYLKLAHYFFLEQFQINNSKN</sequence>
<dbReference type="Gene3D" id="3.40.50.620">
    <property type="entry name" value="HUPs"/>
    <property type="match status" value="1"/>
</dbReference>
<comment type="caution">
    <text evidence="3">The sequence shown here is derived from an EMBL/GenBank/DDBJ whole genome shotgun (WGS) entry which is preliminary data.</text>
</comment>
<proteinExistence type="predicted"/>
<dbReference type="EMBL" id="RCHR01000002">
    <property type="protein sequence ID" value="RLL46969.1"/>
    <property type="molecule type" value="Genomic_DNA"/>
</dbReference>
<feature type="transmembrane region" description="Helical" evidence="1">
    <location>
        <begin position="7"/>
        <end position="31"/>
    </location>
</feature>
<evidence type="ECO:0000313" key="3">
    <source>
        <dbReference type="EMBL" id="RLL46969.1"/>
    </source>
</evidence>
<evidence type="ECO:0000256" key="1">
    <source>
        <dbReference type="SAM" id="Phobius"/>
    </source>
</evidence>
<organism evidence="3 4">
    <name type="scientific">Oceanobacillus piezotolerans</name>
    <dbReference type="NCBI Taxonomy" id="2448030"/>
    <lineage>
        <taxon>Bacteria</taxon>
        <taxon>Bacillati</taxon>
        <taxon>Bacillota</taxon>
        <taxon>Bacilli</taxon>
        <taxon>Bacillales</taxon>
        <taxon>Bacillaceae</taxon>
        <taxon>Oceanobacillus</taxon>
    </lineage>
</organism>
<evidence type="ECO:0000313" key="4">
    <source>
        <dbReference type="Proteomes" id="UP000270219"/>
    </source>
</evidence>